<dbReference type="GO" id="GO:0030170">
    <property type="term" value="F:pyridoxal phosphate binding"/>
    <property type="evidence" value="ECO:0007669"/>
    <property type="project" value="InterPro"/>
</dbReference>
<name>A0A5C8NTZ5_9BURK</name>
<dbReference type="RefSeq" id="WP_147704880.1">
    <property type="nucleotide sequence ID" value="NZ_VDUY01000005.1"/>
</dbReference>
<dbReference type="InterPro" id="IPR015421">
    <property type="entry name" value="PyrdxlP-dep_Trfase_major"/>
</dbReference>
<evidence type="ECO:0000256" key="3">
    <source>
        <dbReference type="ARBA" id="ARBA00023015"/>
    </source>
</evidence>
<keyword evidence="2" id="KW-0663">Pyridoxal phosphate</keyword>
<proteinExistence type="inferred from homology"/>
<dbReference type="Proteomes" id="UP000321548">
    <property type="component" value="Unassembled WGS sequence"/>
</dbReference>
<protein>
    <submittedName>
        <fullName evidence="8">PLP-dependent aminotransferase family protein</fullName>
    </submittedName>
</protein>
<keyword evidence="9" id="KW-1185">Reference proteome</keyword>
<evidence type="ECO:0000313" key="8">
    <source>
        <dbReference type="EMBL" id="TXL64631.1"/>
    </source>
</evidence>
<reference evidence="8 9" key="1">
    <citation type="submission" date="2019-06" db="EMBL/GenBank/DDBJ databases">
        <title>Quisquiliibacterium sp. nov., isolated from a maize field.</title>
        <authorList>
            <person name="Lin S.-Y."/>
            <person name="Tsai C.-F."/>
            <person name="Young C.-C."/>
        </authorList>
    </citation>
    <scope>NUCLEOTIDE SEQUENCE [LARGE SCALE GENOMIC DNA]</scope>
    <source>
        <strain evidence="8 9">CC-CFT501</strain>
    </source>
</reference>
<dbReference type="PANTHER" id="PTHR46577">
    <property type="entry name" value="HTH-TYPE TRANSCRIPTIONAL REGULATORY PROTEIN GABR"/>
    <property type="match status" value="1"/>
</dbReference>
<organism evidence="8 9">
    <name type="scientific">Zeimonas arvi</name>
    <dbReference type="NCBI Taxonomy" id="2498847"/>
    <lineage>
        <taxon>Bacteria</taxon>
        <taxon>Pseudomonadati</taxon>
        <taxon>Pseudomonadota</taxon>
        <taxon>Betaproteobacteria</taxon>
        <taxon>Burkholderiales</taxon>
        <taxon>Burkholderiaceae</taxon>
        <taxon>Zeimonas</taxon>
    </lineage>
</organism>
<dbReference type="InterPro" id="IPR015424">
    <property type="entry name" value="PyrdxlP-dep_Trfase"/>
</dbReference>
<sequence length="508" mass="55314">MDTALDHPTVQGRAEPGHGNGSAASRDGGVLYLSIAETLARSIRSGAMRRGERVPSVRELARQHGVSLSTATQAYRSLEDARLIEARPRSGYFVAARPRSLPEPDTSRPPAVSTRVDRSALTAEVMRIAEDPGYLSFGAACPAASLFDETKLRRAVARSVQRHRQTLAEYRVGPGHEAVRRAIARHALRLGSVIDPQQLLVTNGCLEAIVLCLRAVTRPGDVVALESPTYFGFFEILEQLHLRALEIPTHPRTGMALDALQLAFDTHAVKAVLTVPTLSNPLGASMPLAERRRLARMAAQRGIPVIEDVIYNDLSEQDDRRRSVHSFDEGGNVMLCGSFTKTLAPGIRLGWMAAGRWHAQVQRMKAATSGGQSTVLELAMAELLGQTGIESGYRRLRATIAARVDEAREIVAQSFPRGTRVTDPPGGFILWAEFPEGVDTLELWRRCLDERICFAPGNMFSASDRFGRFARFGVGGRWDDAQRAALRRIGELATRMLAGGGRAGAADA</sequence>
<evidence type="ECO:0000256" key="6">
    <source>
        <dbReference type="SAM" id="MobiDB-lite"/>
    </source>
</evidence>
<evidence type="ECO:0000259" key="7">
    <source>
        <dbReference type="PROSITE" id="PS50949"/>
    </source>
</evidence>
<keyword evidence="3" id="KW-0805">Transcription regulation</keyword>
<dbReference type="Gene3D" id="3.40.640.10">
    <property type="entry name" value="Type I PLP-dependent aspartate aminotransferase-like (Major domain)"/>
    <property type="match status" value="1"/>
</dbReference>
<dbReference type="AlphaFoldDB" id="A0A5C8NTZ5"/>
<dbReference type="CDD" id="cd00609">
    <property type="entry name" value="AAT_like"/>
    <property type="match status" value="1"/>
</dbReference>
<dbReference type="InterPro" id="IPR000524">
    <property type="entry name" value="Tscrpt_reg_HTH_GntR"/>
</dbReference>
<dbReference type="InterPro" id="IPR004839">
    <property type="entry name" value="Aminotransferase_I/II_large"/>
</dbReference>
<dbReference type="CDD" id="cd07377">
    <property type="entry name" value="WHTH_GntR"/>
    <property type="match status" value="1"/>
</dbReference>
<dbReference type="SUPFAM" id="SSF46785">
    <property type="entry name" value="Winged helix' DNA-binding domain"/>
    <property type="match status" value="1"/>
</dbReference>
<keyword evidence="8" id="KW-0032">Aminotransferase</keyword>
<feature type="domain" description="HTH gntR-type" evidence="7">
    <location>
        <begin position="29"/>
        <end position="97"/>
    </location>
</feature>
<keyword evidence="4" id="KW-0238">DNA-binding</keyword>
<dbReference type="Pfam" id="PF00155">
    <property type="entry name" value="Aminotran_1_2"/>
    <property type="match status" value="1"/>
</dbReference>
<dbReference type="InterPro" id="IPR036390">
    <property type="entry name" value="WH_DNA-bd_sf"/>
</dbReference>
<accession>A0A5C8NTZ5</accession>
<dbReference type="GO" id="GO:0008483">
    <property type="term" value="F:transaminase activity"/>
    <property type="evidence" value="ECO:0007669"/>
    <property type="project" value="UniProtKB-KW"/>
</dbReference>
<dbReference type="Gene3D" id="3.90.1150.10">
    <property type="entry name" value="Aspartate Aminotransferase, domain 1"/>
    <property type="match status" value="1"/>
</dbReference>
<dbReference type="InterPro" id="IPR051446">
    <property type="entry name" value="HTH_trans_reg/aminotransferase"/>
</dbReference>
<dbReference type="Pfam" id="PF00392">
    <property type="entry name" value="GntR"/>
    <property type="match status" value="1"/>
</dbReference>
<evidence type="ECO:0000256" key="4">
    <source>
        <dbReference type="ARBA" id="ARBA00023125"/>
    </source>
</evidence>
<comment type="caution">
    <text evidence="8">The sequence shown here is derived from an EMBL/GenBank/DDBJ whole genome shotgun (WGS) entry which is preliminary data.</text>
</comment>
<dbReference type="InterPro" id="IPR015422">
    <property type="entry name" value="PyrdxlP-dep_Trfase_small"/>
</dbReference>
<dbReference type="SUPFAM" id="SSF53383">
    <property type="entry name" value="PLP-dependent transferases"/>
    <property type="match status" value="1"/>
</dbReference>
<keyword evidence="5" id="KW-0804">Transcription</keyword>
<dbReference type="SMART" id="SM00345">
    <property type="entry name" value="HTH_GNTR"/>
    <property type="match status" value="1"/>
</dbReference>
<dbReference type="PROSITE" id="PS50949">
    <property type="entry name" value="HTH_GNTR"/>
    <property type="match status" value="1"/>
</dbReference>
<dbReference type="InterPro" id="IPR036388">
    <property type="entry name" value="WH-like_DNA-bd_sf"/>
</dbReference>
<evidence type="ECO:0000256" key="5">
    <source>
        <dbReference type="ARBA" id="ARBA00023163"/>
    </source>
</evidence>
<keyword evidence="8" id="KW-0808">Transferase</keyword>
<evidence type="ECO:0000256" key="1">
    <source>
        <dbReference type="ARBA" id="ARBA00005384"/>
    </source>
</evidence>
<dbReference type="PANTHER" id="PTHR46577:SF2">
    <property type="entry name" value="TRANSCRIPTIONAL REGULATORY PROTEIN"/>
    <property type="match status" value="1"/>
</dbReference>
<dbReference type="GO" id="GO:0003677">
    <property type="term" value="F:DNA binding"/>
    <property type="evidence" value="ECO:0007669"/>
    <property type="project" value="UniProtKB-KW"/>
</dbReference>
<dbReference type="Gene3D" id="1.10.10.10">
    <property type="entry name" value="Winged helix-like DNA-binding domain superfamily/Winged helix DNA-binding domain"/>
    <property type="match status" value="1"/>
</dbReference>
<dbReference type="GO" id="GO:0003700">
    <property type="term" value="F:DNA-binding transcription factor activity"/>
    <property type="evidence" value="ECO:0007669"/>
    <property type="project" value="InterPro"/>
</dbReference>
<feature type="region of interest" description="Disordered" evidence="6">
    <location>
        <begin position="1"/>
        <end position="26"/>
    </location>
</feature>
<evidence type="ECO:0000256" key="2">
    <source>
        <dbReference type="ARBA" id="ARBA00022898"/>
    </source>
</evidence>
<dbReference type="EMBL" id="VDUY01000005">
    <property type="protein sequence ID" value="TXL64631.1"/>
    <property type="molecule type" value="Genomic_DNA"/>
</dbReference>
<comment type="similarity">
    <text evidence="1">In the C-terminal section; belongs to the class-I pyridoxal-phosphate-dependent aminotransferase family.</text>
</comment>
<evidence type="ECO:0000313" key="9">
    <source>
        <dbReference type="Proteomes" id="UP000321548"/>
    </source>
</evidence>
<dbReference type="OrthoDB" id="9804020at2"/>
<gene>
    <name evidence="8" type="ORF">FHP08_12840</name>
</gene>